<evidence type="ECO:0008006" key="4">
    <source>
        <dbReference type="Google" id="ProtNLM"/>
    </source>
</evidence>
<evidence type="ECO:0000313" key="2">
    <source>
        <dbReference type="EMBL" id="CAB4204041.1"/>
    </source>
</evidence>
<sequence>MASEVNFTLDQGATFTQTLVYKDSEGVPVNLTNYTARSKARASLESEVVIWNLTNGNGITLGGATGEITLTLSAATTADYEPGATYVYDLEIVTGSTVTRLIQGQITVSGEITR</sequence>
<protein>
    <recommendedName>
        <fullName evidence="4">BppU N-terminal domain-containing protein</fullName>
    </recommendedName>
</protein>
<dbReference type="EMBL" id="LR797344">
    <property type="protein sequence ID" value="CAB4204041.1"/>
    <property type="molecule type" value="Genomic_DNA"/>
</dbReference>
<dbReference type="EMBL" id="LR796321">
    <property type="protein sequence ID" value="CAB4136438.1"/>
    <property type="molecule type" value="Genomic_DNA"/>
</dbReference>
<evidence type="ECO:0000313" key="1">
    <source>
        <dbReference type="EMBL" id="CAB4136438.1"/>
    </source>
</evidence>
<organism evidence="1">
    <name type="scientific">uncultured Caudovirales phage</name>
    <dbReference type="NCBI Taxonomy" id="2100421"/>
    <lineage>
        <taxon>Viruses</taxon>
        <taxon>Duplodnaviria</taxon>
        <taxon>Heunggongvirae</taxon>
        <taxon>Uroviricota</taxon>
        <taxon>Caudoviricetes</taxon>
        <taxon>Peduoviridae</taxon>
        <taxon>Maltschvirus</taxon>
        <taxon>Maltschvirus maltsch</taxon>
    </lineage>
</organism>
<gene>
    <name evidence="2" type="ORF">UFOVP1388_27</name>
    <name evidence="3" type="ORF">UFOVP1565_32</name>
    <name evidence="1" type="ORF">UFOVP311_6</name>
</gene>
<evidence type="ECO:0000313" key="3">
    <source>
        <dbReference type="EMBL" id="CAB5230009.1"/>
    </source>
</evidence>
<accession>A0A6J5LQ87</accession>
<reference evidence="1" key="1">
    <citation type="submission" date="2020-04" db="EMBL/GenBank/DDBJ databases">
        <authorList>
            <person name="Chiriac C."/>
            <person name="Salcher M."/>
            <person name="Ghai R."/>
            <person name="Kavagutti S V."/>
        </authorList>
    </citation>
    <scope>NUCLEOTIDE SEQUENCE</scope>
</reference>
<name>A0A6J5LQ87_9CAUD</name>
<proteinExistence type="predicted"/>
<dbReference type="EMBL" id="LR798408">
    <property type="protein sequence ID" value="CAB5230009.1"/>
    <property type="molecule type" value="Genomic_DNA"/>
</dbReference>